<sequence>MIQGVDSNEVARVMHRSGGRVMHPRVTQKAHISTSYISSHSSPSPLIRRYHCPTLITKAVKARAQ</sequence>
<organism evidence="1 2">
    <name type="scientific">Letharia columbiana</name>
    <dbReference type="NCBI Taxonomy" id="112416"/>
    <lineage>
        <taxon>Eukaryota</taxon>
        <taxon>Fungi</taxon>
        <taxon>Dikarya</taxon>
        <taxon>Ascomycota</taxon>
        <taxon>Pezizomycotina</taxon>
        <taxon>Lecanoromycetes</taxon>
        <taxon>OSLEUM clade</taxon>
        <taxon>Lecanoromycetidae</taxon>
        <taxon>Lecanorales</taxon>
        <taxon>Lecanorineae</taxon>
        <taxon>Parmeliaceae</taxon>
        <taxon>Letharia</taxon>
    </lineage>
</organism>
<comment type="caution">
    <text evidence="1">The sequence shown here is derived from an EMBL/GenBank/DDBJ whole genome shotgun (WGS) entry which is preliminary data.</text>
</comment>
<keyword evidence="2" id="KW-1185">Reference proteome</keyword>
<dbReference type="GeneID" id="59294445"/>
<dbReference type="EMBL" id="JACCJC010000105">
    <property type="protein sequence ID" value="KAF6225327.1"/>
    <property type="molecule type" value="Genomic_DNA"/>
</dbReference>
<dbReference type="RefSeq" id="XP_037158456.1">
    <property type="nucleotide sequence ID" value="XM_037314646.1"/>
</dbReference>
<dbReference type="AlphaFoldDB" id="A0A8H6CL11"/>
<protein>
    <submittedName>
        <fullName evidence="1">Uncharacterized protein</fullName>
    </submittedName>
</protein>
<evidence type="ECO:0000313" key="1">
    <source>
        <dbReference type="EMBL" id="KAF6225327.1"/>
    </source>
</evidence>
<name>A0A8H6CL11_9LECA</name>
<gene>
    <name evidence="1" type="ORF">HO173_012812</name>
</gene>
<dbReference type="Proteomes" id="UP000578531">
    <property type="component" value="Unassembled WGS sequence"/>
</dbReference>
<reference evidence="1 2" key="1">
    <citation type="journal article" date="2020" name="Genomics">
        <title>Complete, high-quality genomes from long-read metagenomic sequencing of two wolf lichen thalli reveals enigmatic genome architecture.</title>
        <authorList>
            <person name="McKenzie S.K."/>
            <person name="Walston R.F."/>
            <person name="Allen J.L."/>
        </authorList>
    </citation>
    <scope>NUCLEOTIDE SEQUENCE [LARGE SCALE GENOMIC DNA]</scope>
    <source>
        <strain evidence="1">WasteWater2</strain>
    </source>
</reference>
<proteinExistence type="predicted"/>
<accession>A0A8H6CL11</accession>
<evidence type="ECO:0000313" key="2">
    <source>
        <dbReference type="Proteomes" id="UP000578531"/>
    </source>
</evidence>